<evidence type="ECO:0000256" key="1">
    <source>
        <dbReference type="SAM" id="SignalP"/>
    </source>
</evidence>
<name>A0ABN1M9A7_9SPHN</name>
<organism evidence="2 3">
    <name type="scientific">Sphingopyxis soli</name>
    <dbReference type="NCBI Taxonomy" id="592051"/>
    <lineage>
        <taxon>Bacteria</taxon>
        <taxon>Pseudomonadati</taxon>
        <taxon>Pseudomonadota</taxon>
        <taxon>Alphaproteobacteria</taxon>
        <taxon>Sphingomonadales</taxon>
        <taxon>Sphingomonadaceae</taxon>
        <taxon>Sphingopyxis</taxon>
    </lineage>
</organism>
<dbReference type="Proteomes" id="UP001500738">
    <property type="component" value="Unassembled WGS sequence"/>
</dbReference>
<feature type="signal peptide" evidence="1">
    <location>
        <begin position="1"/>
        <end position="25"/>
    </location>
</feature>
<dbReference type="InterPro" id="IPR025514">
    <property type="entry name" value="DUF4402"/>
</dbReference>
<dbReference type="RefSeq" id="WP_215353696.1">
    <property type="nucleotide sequence ID" value="NZ_BAAAFE010000008.1"/>
</dbReference>
<proteinExistence type="predicted"/>
<gene>
    <name evidence="2" type="ORF">GCM10009115_26250</name>
</gene>
<evidence type="ECO:0008006" key="4">
    <source>
        <dbReference type="Google" id="ProtNLM"/>
    </source>
</evidence>
<keyword evidence="1" id="KW-0732">Signal</keyword>
<dbReference type="Pfam" id="PF14352">
    <property type="entry name" value="DUF4402"/>
    <property type="match status" value="1"/>
</dbReference>
<keyword evidence="3" id="KW-1185">Reference proteome</keyword>
<evidence type="ECO:0000313" key="3">
    <source>
        <dbReference type="Proteomes" id="UP001500738"/>
    </source>
</evidence>
<feature type="chain" id="PRO_5046018860" description="Resolvase" evidence="1">
    <location>
        <begin position="26"/>
        <end position="175"/>
    </location>
</feature>
<accession>A0ABN1M9A7</accession>
<reference evidence="2 3" key="1">
    <citation type="journal article" date="2019" name="Int. J. Syst. Evol. Microbiol.">
        <title>The Global Catalogue of Microorganisms (GCM) 10K type strain sequencing project: providing services to taxonomists for standard genome sequencing and annotation.</title>
        <authorList>
            <consortium name="The Broad Institute Genomics Platform"/>
            <consortium name="The Broad Institute Genome Sequencing Center for Infectious Disease"/>
            <person name="Wu L."/>
            <person name="Ma J."/>
        </authorList>
    </citation>
    <scope>NUCLEOTIDE SEQUENCE [LARGE SCALE GENOMIC DNA]</scope>
    <source>
        <strain evidence="2 3">JCM 15910</strain>
    </source>
</reference>
<protein>
    <recommendedName>
        <fullName evidence="4">Resolvase</fullName>
    </recommendedName>
</protein>
<evidence type="ECO:0000313" key="2">
    <source>
        <dbReference type="EMBL" id="GAA0865880.1"/>
    </source>
</evidence>
<comment type="caution">
    <text evidence="2">The sequence shown here is derived from an EMBL/GenBank/DDBJ whole genome shotgun (WGS) entry which is preliminary data.</text>
</comment>
<dbReference type="EMBL" id="BAAAFE010000008">
    <property type="protein sequence ID" value="GAA0865880.1"/>
    <property type="molecule type" value="Genomic_DNA"/>
</dbReference>
<sequence>MSKGVELRLFLGLALLAATPSGASAQCLLCGASESAKTTAGRGGQTPLHVEVETQLDMGRVAAGSGGGEVAIDPVTGVRRVSGDVRDLGGFALTGVVTVRGEPGAEVRVFLPATVDLESGTGATARVVGLATDLGAAPRLGIDGRLQFRFGGRLQVTGSADGDYRGRIPVTVEYQ</sequence>